<feature type="compositionally biased region" description="Basic and acidic residues" evidence="1">
    <location>
        <begin position="17"/>
        <end position="27"/>
    </location>
</feature>
<dbReference type="OrthoDB" id="3219854at2759"/>
<dbReference type="Pfam" id="PF20153">
    <property type="entry name" value="DUF6535"/>
    <property type="match status" value="1"/>
</dbReference>
<dbReference type="EMBL" id="KN824366">
    <property type="protein sequence ID" value="KIM21980.1"/>
    <property type="molecule type" value="Genomic_DNA"/>
</dbReference>
<dbReference type="InterPro" id="IPR045338">
    <property type="entry name" value="DUF6535"/>
</dbReference>
<keyword evidence="2" id="KW-0472">Membrane</keyword>
<accession>A0A0C3ABF6</accession>
<proteinExistence type="predicted"/>
<keyword evidence="2" id="KW-1133">Transmembrane helix</keyword>
<gene>
    <name evidence="5" type="ORF">M408DRAFT_79644</name>
    <name evidence="4" type="ORF">M408DRAFT_82393</name>
</gene>
<evidence type="ECO:0000313" key="4">
    <source>
        <dbReference type="EMBL" id="KIM20206.1"/>
    </source>
</evidence>
<feature type="region of interest" description="Disordered" evidence="1">
    <location>
        <begin position="1"/>
        <end position="38"/>
    </location>
</feature>
<name>A0A0C3ABF6_SERVB</name>
<dbReference type="HOGENOM" id="CLU_018688_2_2_1"/>
<reference evidence="5" key="3">
    <citation type="submission" date="2015-02" db="EMBL/GenBank/DDBJ databases">
        <title>Evolutionary Origins and Diversification of the Mycorrhizal Mutualists.</title>
        <authorList>
            <consortium name="DOE Joint Genome Institute"/>
            <consortium name="Mycorrhizal Genomics Consortium"/>
            <person name="Kohler A."/>
            <person name="Kuo A."/>
            <person name="Nagy L.G."/>
            <person name="Floudas D."/>
            <person name="Copeland A."/>
            <person name="Barry K.W."/>
            <person name="Cichocki N."/>
            <person name="Veneault-Fourrey C."/>
            <person name="LaButti K."/>
            <person name="Lindquist E.A."/>
            <person name="Lipzen A."/>
            <person name="Lundell T."/>
            <person name="Morin E."/>
            <person name="Murat C."/>
            <person name="Riley R."/>
            <person name="Ohm R."/>
            <person name="Sun H."/>
            <person name="Tunlid A."/>
            <person name="Henrissat B."/>
            <person name="Grigoriev I.V."/>
            <person name="Hibbett D.S."/>
            <person name="Martin F."/>
        </authorList>
    </citation>
    <scope>NUCLEOTIDE SEQUENCE</scope>
    <source>
        <strain evidence="5">MAFF 305830</strain>
    </source>
</reference>
<organism evidence="5 6">
    <name type="scientific">Serendipita vermifera MAFF 305830</name>
    <dbReference type="NCBI Taxonomy" id="933852"/>
    <lineage>
        <taxon>Eukaryota</taxon>
        <taxon>Fungi</taxon>
        <taxon>Dikarya</taxon>
        <taxon>Basidiomycota</taxon>
        <taxon>Agaricomycotina</taxon>
        <taxon>Agaricomycetes</taxon>
        <taxon>Sebacinales</taxon>
        <taxon>Serendipitaceae</taxon>
        <taxon>Serendipita</taxon>
    </lineage>
</organism>
<feature type="domain" description="DUF6535" evidence="3">
    <location>
        <begin position="44"/>
        <end position="163"/>
    </location>
</feature>
<evidence type="ECO:0000259" key="3">
    <source>
        <dbReference type="Pfam" id="PF20153"/>
    </source>
</evidence>
<dbReference type="STRING" id="933852.A0A0C3ABF6"/>
<sequence>MLEQAGLRFSDPPPTLKELHSDGHKLNEGISGDDDGLGDNAEVWNEYVAEAEEYDTELITELNGSLDVLLIFAGLFCAVLAALIIESYKMLLPSQDDSLEMLKAILSTLQNSSQPYEPSGTDFQPTSSAVRVNALWFGSLSLALGVAVQVMLAKQWLHKYGEGKHVHFLRLAHDH</sequence>
<reference evidence="6" key="2">
    <citation type="submission" date="2015-01" db="EMBL/GenBank/DDBJ databases">
        <title>Evolutionary Origins and Diversification of the Mycorrhizal Mutualists.</title>
        <authorList>
            <consortium name="DOE Joint Genome Institute"/>
            <consortium name="Mycorrhizal Genomics Consortium"/>
            <person name="Kohler A."/>
            <person name="Kuo A."/>
            <person name="Nagy L.G."/>
            <person name="Floudas D."/>
            <person name="Copeland A."/>
            <person name="Barry K.W."/>
            <person name="Cichocki N."/>
            <person name="Veneault-Fourrey C."/>
            <person name="LaButti K."/>
            <person name="Lindquist E.A."/>
            <person name="Lipzen A."/>
            <person name="Lundell T."/>
            <person name="Morin E."/>
            <person name="Murat C."/>
            <person name="Riley R."/>
            <person name="Ohm R."/>
            <person name="Sun H."/>
            <person name="Tunlid A."/>
            <person name="Henrissat B."/>
            <person name="Grigoriev I.V."/>
            <person name="Hibbett D.S."/>
            <person name="Martin F."/>
        </authorList>
    </citation>
    <scope>NUCLEOTIDE SEQUENCE [LARGE SCALE GENOMIC DNA]</scope>
    <source>
        <strain evidence="6">MAFF 305830</strain>
    </source>
</reference>
<protein>
    <recommendedName>
        <fullName evidence="3">DUF6535 domain-containing protein</fullName>
    </recommendedName>
</protein>
<dbReference type="AlphaFoldDB" id="A0A0C3ABF6"/>
<evidence type="ECO:0000313" key="6">
    <source>
        <dbReference type="Proteomes" id="UP000054097"/>
    </source>
</evidence>
<dbReference type="Proteomes" id="UP000054097">
    <property type="component" value="Unassembled WGS sequence"/>
</dbReference>
<feature type="transmembrane region" description="Helical" evidence="2">
    <location>
        <begin position="68"/>
        <end position="85"/>
    </location>
</feature>
<keyword evidence="2" id="KW-0812">Transmembrane</keyword>
<evidence type="ECO:0000256" key="2">
    <source>
        <dbReference type="SAM" id="Phobius"/>
    </source>
</evidence>
<feature type="transmembrane region" description="Helical" evidence="2">
    <location>
        <begin position="134"/>
        <end position="153"/>
    </location>
</feature>
<evidence type="ECO:0000313" key="5">
    <source>
        <dbReference type="EMBL" id="KIM21980.1"/>
    </source>
</evidence>
<evidence type="ECO:0000256" key="1">
    <source>
        <dbReference type="SAM" id="MobiDB-lite"/>
    </source>
</evidence>
<reference evidence="5 6" key="1">
    <citation type="submission" date="2014-04" db="EMBL/GenBank/DDBJ databases">
        <authorList>
            <consortium name="DOE Joint Genome Institute"/>
            <person name="Kuo A."/>
            <person name="Zuccaro A."/>
            <person name="Kohler A."/>
            <person name="Nagy L.G."/>
            <person name="Floudas D."/>
            <person name="Copeland A."/>
            <person name="Barry K.W."/>
            <person name="Cichocki N."/>
            <person name="Veneault-Fourrey C."/>
            <person name="LaButti K."/>
            <person name="Lindquist E.A."/>
            <person name="Lipzen A."/>
            <person name="Lundell T."/>
            <person name="Morin E."/>
            <person name="Murat C."/>
            <person name="Sun H."/>
            <person name="Tunlid A."/>
            <person name="Henrissat B."/>
            <person name="Grigoriev I.V."/>
            <person name="Hibbett D.S."/>
            <person name="Martin F."/>
            <person name="Nordberg H.P."/>
            <person name="Cantor M.N."/>
            <person name="Hua S.X."/>
        </authorList>
    </citation>
    <scope>NUCLEOTIDE SEQUENCE [LARGE SCALE GENOMIC DNA]</scope>
    <source>
        <strain evidence="5 6">MAFF 305830</strain>
    </source>
</reference>
<dbReference type="EMBL" id="KN824462">
    <property type="protein sequence ID" value="KIM20206.1"/>
    <property type="molecule type" value="Genomic_DNA"/>
</dbReference>
<keyword evidence="6" id="KW-1185">Reference proteome</keyword>